<dbReference type="InterPro" id="IPR036249">
    <property type="entry name" value="Thioredoxin-like_sf"/>
</dbReference>
<dbReference type="CDD" id="cd02966">
    <property type="entry name" value="TlpA_like_family"/>
    <property type="match status" value="1"/>
</dbReference>
<name>A0A2U3LAK1_9BACT</name>
<evidence type="ECO:0000313" key="2">
    <source>
        <dbReference type="EMBL" id="SPF48975.1"/>
    </source>
</evidence>
<dbReference type="OrthoDB" id="9798454at2"/>
<feature type="domain" description="Thioredoxin" evidence="1">
    <location>
        <begin position="18"/>
        <end position="160"/>
    </location>
</feature>
<dbReference type="GO" id="GO:0016209">
    <property type="term" value="F:antioxidant activity"/>
    <property type="evidence" value="ECO:0007669"/>
    <property type="project" value="InterPro"/>
</dbReference>
<sequence>MRWLTNILKGRGRSMAALNTGTKAPDFELKTLDGKRFSLREALARGPVALAFFKVSCPICQFALPYLERLHQAYRQKGYTLVAVSQNDAKETAAFNKEFGVTFPVLLDDTRTYPVSNAYGLTNVPTLFWIAADGEIEISSVGWLKMDFEAINRKMAEAGKISIAPVFKPGESVPDFRAG</sequence>
<dbReference type="InterPro" id="IPR050553">
    <property type="entry name" value="Thioredoxin_ResA/DsbE_sf"/>
</dbReference>
<dbReference type="AlphaFoldDB" id="A0A2U3LAK1"/>
<dbReference type="GO" id="GO:0016491">
    <property type="term" value="F:oxidoreductase activity"/>
    <property type="evidence" value="ECO:0007669"/>
    <property type="project" value="InterPro"/>
</dbReference>
<evidence type="ECO:0000313" key="3">
    <source>
        <dbReference type="Proteomes" id="UP000238701"/>
    </source>
</evidence>
<dbReference type="SUPFAM" id="SSF52833">
    <property type="entry name" value="Thioredoxin-like"/>
    <property type="match status" value="1"/>
</dbReference>
<dbReference type="Proteomes" id="UP000238701">
    <property type="component" value="Unassembled WGS sequence"/>
</dbReference>
<dbReference type="InterPro" id="IPR013766">
    <property type="entry name" value="Thioredoxin_domain"/>
</dbReference>
<dbReference type="EMBL" id="OMOD01000188">
    <property type="protein sequence ID" value="SPF48975.1"/>
    <property type="molecule type" value="Genomic_DNA"/>
</dbReference>
<organism evidence="2 3">
    <name type="scientific">Candidatus Sulfotelmatobacter kueseliae</name>
    <dbReference type="NCBI Taxonomy" id="2042962"/>
    <lineage>
        <taxon>Bacteria</taxon>
        <taxon>Pseudomonadati</taxon>
        <taxon>Acidobacteriota</taxon>
        <taxon>Terriglobia</taxon>
        <taxon>Terriglobales</taxon>
        <taxon>Candidatus Korobacteraceae</taxon>
        <taxon>Candidatus Sulfotelmatobacter</taxon>
    </lineage>
</organism>
<dbReference type="Gene3D" id="3.40.30.10">
    <property type="entry name" value="Glutaredoxin"/>
    <property type="match status" value="1"/>
</dbReference>
<accession>A0A2U3LAK1</accession>
<protein>
    <submittedName>
        <fullName evidence="2">Peroxiredoxin-like protein</fullName>
    </submittedName>
</protein>
<proteinExistence type="predicted"/>
<dbReference type="PROSITE" id="PS51352">
    <property type="entry name" value="THIOREDOXIN_2"/>
    <property type="match status" value="1"/>
</dbReference>
<dbReference type="Pfam" id="PF00578">
    <property type="entry name" value="AhpC-TSA"/>
    <property type="match status" value="1"/>
</dbReference>
<gene>
    <name evidence="2" type="ORF">SBA1_90109</name>
</gene>
<reference evidence="3" key="1">
    <citation type="submission" date="2018-02" db="EMBL/GenBank/DDBJ databases">
        <authorList>
            <person name="Hausmann B."/>
        </authorList>
    </citation>
    <scope>NUCLEOTIDE SEQUENCE [LARGE SCALE GENOMIC DNA]</scope>
    <source>
        <strain evidence="3">Peat soil MAG SbA1</strain>
    </source>
</reference>
<dbReference type="InterPro" id="IPR000866">
    <property type="entry name" value="AhpC/TSA"/>
</dbReference>
<dbReference type="PANTHER" id="PTHR42852">
    <property type="entry name" value="THIOL:DISULFIDE INTERCHANGE PROTEIN DSBE"/>
    <property type="match status" value="1"/>
</dbReference>
<evidence type="ECO:0000259" key="1">
    <source>
        <dbReference type="PROSITE" id="PS51352"/>
    </source>
</evidence>
<dbReference type="PANTHER" id="PTHR42852:SF17">
    <property type="entry name" value="THIOREDOXIN-LIKE PROTEIN HI_1115"/>
    <property type="match status" value="1"/>
</dbReference>